<dbReference type="InterPro" id="IPR032836">
    <property type="entry name" value="DsrE2-like"/>
</dbReference>
<keyword evidence="3" id="KW-0274">FAD</keyword>
<dbReference type="PROSITE" id="PS01148">
    <property type="entry name" value="UPF0033"/>
    <property type="match status" value="1"/>
</dbReference>
<evidence type="ECO:0000256" key="5">
    <source>
        <dbReference type="ARBA" id="ARBA00023284"/>
    </source>
</evidence>
<keyword evidence="2" id="KW-0285">Flavoprotein</keyword>
<comment type="caution">
    <text evidence="7">The sequence shown here is derived from an EMBL/GenBank/DDBJ whole genome shotgun (WGS) entry which is preliminary data.</text>
</comment>
<evidence type="ECO:0000256" key="2">
    <source>
        <dbReference type="ARBA" id="ARBA00022630"/>
    </source>
</evidence>
<dbReference type="RefSeq" id="WP_216548068.1">
    <property type="nucleotide sequence ID" value="NZ_JAHLQO010000001.1"/>
</dbReference>
<keyword evidence="5" id="KW-0676">Redox-active center</keyword>
<dbReference type="Pfam" id="PF01206">
    <property type="entry name" value="TusA"/>
    <property type="match status" value="1"/>
</dbReference>
<dbReference type="PROSITE" id="PS50206">
    <property type="entry name" value="RHODANESE_3"/>
    <property type="match status" value="1"/>
</dbReference>
<dbReference type="SMART" id="SM00450">
    <property type="entry name" value="RHOD"/>
    <property type="match status" value="1"/>
</dbReference>
<dbReference type="Pfam" id="PF13686">
    <property type="entry name" value="DrsE_2"/>
    <property type="match status" value="1"/>
</dbReference>
<gene>
    <name evidence="7" type="ORF">KQI68_00785</name>
</gene>
<evidence type="ECO:0000256" key="1">
    <source>
        <dbReference type="ARBA" id="ARBA00001974"/>
    </source>
</evidence>
<dbReference type="InterPro" id="IPR001455">
    <property type="entry name" value="TusA-like"/>
</dbReference>
<reference evidence="7 8" key="1">
    <citation type="submission" date="2021-06" db="EMBL/GenBank/DDBJ databases">
        <authorList>
            <person name="Sun Q."/>
            <person name="Li D."/>
        </authorList>
    </citation>
    <scope>NUCLEOTIDE SEQUENCE [LARGE SCALE GENOMIC DNA]</scope>
    <source>
        <strain evidence="7 8">MSJ-1</strain>
    </source>
</reference>
<evidence type="ECO:0000256" key="3">
    <source>
        <dbReference type="ARBA" id="ARBA00022827"/>
    </source>
</evidence>
<evidence type="ECO:0000256" key="4">
    <source>
        <dbReference type="ARBA" id="ARBA00023002"/>
    </source>
</evidence>
<proteinExistence type="predicted"/>
<dbReference type="InterPro" id="IPR023753">
    <property type="entry name" value="FAD/NAD-binding_dom"/>
</dbReference>
<dbReference type="Pfam" id="PF02852">
    <property type="entry name" value="Pyr_redox_dim"/>
    <property type="match status" value="1"/>
</dbReference>
<dbReference type="PANTHER" id="PTHR43429">
    <property type="entry name" value="PYRIDINE NUCLEOTIDE-DISULFIDE OXIDOREDUCTASE DOMAIN-CONTAINING"/>
    <property type="match status" value="1"/>
</dbReference>
<keyword evidence="8" id="KW-1185">Reference proteome</keyword>
<evidence type="ECO:0000259" key="6">
    <source>
        <dbReference type="PROSITE" id="PS50206"/>
    </source>
</evidence>
<accession>A0ABS6FDX6</accession>
<sequence>MKIIVVGGVAGGATAIARLRRLDENAEILLLERGKYVSFANCGLPYYIGGAIEQRDSLFVTTKESIEDKYNIEIRTENEVLSIDKENKKVKIINHVSGKEYEENYDKLLLSTGSSPFIPDVQGINEKNIFKLWTVPDVDAIYNFIEEEKPKKAVVVGGGFIGLETAENLYEKGLEVTLVEMSNQVMPPLDKDMAKILENHLENKGINLMLGEGFDGTENSGEIIKLKSGKKLETDMTILSIGVRPNSEIAKNAGLELNEKGGIKVNELQQTSDENIYAVGDVIEVKDFILGTDTMIPLAGPANKQGRSVASNILSKKEDPYKKTMGTSVAKVFDMTVATVGSNEKTLNKNGYKYKEDYFISLVHPMSHAGYYPGALPMTIKLIFDKSAKILGAQIVGYDGVDKRIDTIATSIYFNGNVYDLSNLELGYAPPYSSAKDPVNFAGYVATNILEGLTEPITLQELKENKSNYTILDVREEVEQVSGMMKDAISMPLTEIRNRLDELDKNKNYAIYCAVGVRGYIVERILKQKGYEAHNILGGYRTYSDIEESSNYSDMSTEQDKFESFENKDEDVDKEVKFLNVCGLSCPGPIVQVSQALENLSPGEIIEVVATDPGFARDIKSWANNTGNTLLKSSSDKGKFSARIQKGKKTEKIKQSPTNIKEKTMIIFDGDLDKAIASFIIATGAAAMGNKVNMFFTFWGLSILRKENAPEVKKDFMSKMFSMMLPKSSKKLGLSKMNFFGMGSKMIRKVMKDKGVSSLEELISNAQKAGVKMTACQMSMDVMGLKKEELIDGVEVGGVAAMLEDNDNSNMNLFI</sequence>
<dbReference type="EMBL" id="JAHLQO010000001">
    <property type="protein sequence ID" value="MBU5668367.1"/>
    <property type="molecule type" value="Genomic_DNA"/>
</dbReference>
<keyword evidence="4" id="KW-0560">Oxidoreductase</keyword>
<dbReference type="Pfam" id="PF07992">
    <property type="entry name" value="Pyr_redox_2"/>
    <property type="match status" value="1"/>
</dbReference>
<comment type="cofactor">
    <cofactor evidence="1">
        <name>FAD</name>
        <dbReference type="ChEBI" id="CHEBI:57692"/>
    </cofactor>
</comment>
<dbReference type="InterPro" id="IPR050260">
    <property type="entry name" value="FAD-bd_OxRdtase"/>
</dbReference>
<dbReference type="PANTHER" id="PTHR43429:SF1">
    <property type="entry name" value="NAD(P)H SULFUR OXIDOREDUCTASE (COA-DEPENDENT)"/>
    <property type="match status" value="1"/>
</dbReference>
<dbReference type="Pfam" id="PF00581">
    <property type="entry name" value="Rhodanese"/>
    <property type="match status" value="1"/>
</dbReference>
<name>A0ABS6FDX6_9FIRM</name>
<evidence type="ECO:0000313" key="7">
    <source>
        <dbReference type="EMBL" id="MBU5668367.1"/>
    </source>
</evidence>
<protein>
    <submittedName>
        <fullName evidence="7">FAD-dependent oxidoreductase</fullName>
    </submittedName>
</protein>
<dbReference type="Proteomes" id="UP000783742">
    <property type="component" value="Unassembled WGS sequence"/>
</dbReference>
<evidence type="ECO:0000313" key="8">
    <source>
        <dbReference type="Proteomes" id="UP000783742"/>
    </source>
</evidence>
<dbReference type="InterPro" id="IPR004099">
    <property type="entry name" value="Pyr_nucl-diS_OxRdtase_dimer"/>
</dbReference>
<dbReference type="InterPro" id="IPR001763">
    <property type="entry name" value="Rhodanese-like_dom"/>
</dbReference>
<feature type="domain" description="Rhodanese" evidence="6">
    <location>
        <begin position="465"/>
        <end position="552"/>
    </location>
</feature>
<organism evidence="7 8">
    <name type="scientific">Peptoniphilus ovalis</name>
    <dbReference type="NCBI Taxonomy" id="2841503"/>
    <lineage>
        <taxon>Bacteria</taxon>
        <taxon>Bacillati</taxon>
        <taxon>Bacillota</taxon>
        <taxon>Tissierellia</taxon>
        <taxon>Tissierellales</taxon>
        <taxon>Peptoniphilaceae</taxon>
        <taxon>Peptoniphilus</taxon>
    </lineage>
</organism>